<keyword evidence="3" id="KW-0813">Transport</keyword>
<keyword evidence="2" id="KW-0963">Cytoplasm</keyword>
<sequence length="1070" mass="119617">MAADVQSLAHALAATLSNSASDRSSAEALLAQYAPHPEHAAALLRLSASPDPLVAPAAALRLKNLVRFNRVNHVLPEPARQRLRDNILDALAVVRATNIEGVLAETTRWLIFIDFPSKWPRLLDTVTEFLSSGDAARVHAALIALRQLVKCYEFKSRDPAKLLPSDPNELGLSHPRQPLETIAAALFPTLLALYVHLDAIVAKSPAPNDGRRNACLAQRLIIKIFWSCIHFMLPPVLADSNHFDSWMNAFFTTLRRPSLHPFVPDPDDLLYEPESKTKKWLSQILSKFLKRYGSPKRIPIDEPWSKKVAANFRDNHAEKATEVMLEVLFTASHGYQLSRRVAHIALDFIEEAIETASLWAVVYPHVSNLLTRVVFPYLCFTDADEEVWLSDPSEYVRKQYDFTEDLSSPRMAASNLLSKMADLRSKKTVFPFLEYLHDTVLNPYLAATPHSTARAAYARQKVGAFAALAAVKTKLISKPELSSTFLMIVRKHVQPDLHSEFGFLRAEAAWFIGQIASREWKEFISELGDQCLRSCVALLSDSELPVQAAAGGALRYLMDHDGPVALIRSVAPQLMQRLLNLMYNMSDSYQSLIPSLEKLIIRYPDEIMPLCLPVLQRLMASFRHSAQNILSEGDEEDDDLAFTAAQVLHLISTILSSVGEWSTPSLAEKKELLLSIEKEVQPLLVPMFEENHQVFVEELLDVLGTLIVQLGEHNDGLTPFLRSMIGKMARAFHEWAGDYVEQMMDAIEGYLLFDMPAIAQMDNGINMFVQIILTLWSPKFDAGDAVFGSMIAEYLLLKLNIVKPRQFELLKSAAVQLGRGAAERSLRTKDNDINLPQRLFAVVMLCLYADAEHVMKSLGVQSVLQLIGSQTGKLQFERIHTKKSIILGLGAMLCTNGLLSEEQKAQLLHLAVRLQQMIDSQRASMAKKAANAGNNFAAVSREANGFGYHNFIDDDGSDLEDDEDATNVLDEVPQSFNSDMDRFVAETGFSVSQLEELSATNGVIDIGLFDIDDSHDLDDEGGYRTNPIDDINEGQYLVNRVKESSIGSWWSRVSDHDRQWLEQLAKRVHS</sequence>
<keyword evidence="5" id="KW-1185">Reference proteome</keyword>
<evidence type="ECO:0000313" key="5">
    <source>
        <dbReference type="Proteomes" id="UP000247409"/>
    </source>
</evidence>
<dbReference type="Gene3D" id="1.25.10.10">
    <property type="entry name" value="Leucine-rich Repeat Variant"/>
    <property type="match status" value="1"/>
</dbReference>
<proteinExistence type="predicted"/>
<evidence type="ECO:0000313" key="4">
    <source>
        <dbReference type="EMBL" id="PXF46748.1"/>
    </source>
</evidence>
<accession>A0A2V3IX74</accession>
<reference evidence="4 5" key="1">
    <citation type="journal article" date="2018" name="Mol. Biol. Evol.">
        <title>Analysis of the draft genome of the red seaweed Gracilariopsis chorda provides insights into genome size evolution in Rhodophyta.</title>
        <authorList>
            <person name="Lee J."/>
            <person name="Yang E.C."/>
            <person name="Graf L."/>
            <person name="Yang J.H."/>
            <person name="Qiu H."/>
            <person name="Zel Zion U."/>
            <person name="Chan C.X."/>
            <person name="Stephens T.G."/>
            <person name="Weber A.P.M."/>
            <person name="Boo G.H."/>
            <person name="Boo S.M."/>
            <person name="Kim K.M."/>
            <person name="Shin Y."/>
            <person name="Jung M."/>
            <person name="Lee S.J."/>
            <person name="Yim H.S."/>
            <person name="Lee J.H."/>
            <person name="Bhattacharya D."/>
            <person name="Yoon H.S."/>
        </authorList>
    </citation>
    <scope>NUCLEOTIDE SEQUENCE [LARGE SCALE GENOMIC DNA]</scope>
    <source>
        <strain evidence="4 5">SKKU-2015</strain>
        <tissue evidence="4">Whole body</tissue>
    </source>
</reference>
<dbReference type="EMBL" id="NBIV01000033">
    <property type="protein sequence ID" value="PXF46748.1"/>
    <property type="molecule type" value="Genomic_DNA"/>
</dbReference>
<dbReference type="GO" id="GO:0006606">
    <property type="term" value="P:protein import into nucleus"/>
    <property type="evidence" value="ECO:0007669"/>
    <property type="project" value="TreeGrafter"/>
</dbReference>
<organism evidence="4 5">
    <name type="scientific">Gracilariopsis chorda</name>
    <dbReference type="NCBI Taxonomy" id="448386"/>
    <lineage>
        <taxon>Eukaryota</taxon>
        <taxon>Rhodophyta</taxon>
        <taxon>Florideophyceae</taxon>
        <taxon>Rhodymeniophycidae</taxon>
        <taxon>Gracilariales</taxon>
        <taxon>Gracilariaceae</taxon>
        <taxon>Gracilariopsis</taxon>
    </lineage>
</organism>
<evidence type="ECO:0000256" key="2">
    <source>
        <dbReference type="ARBA" id="ARBA00022490"/>
    </source>
</evidence>
<dbReference type="STRING" id="448386.A0A2V3IX74"/>
<name>A0A2V3IX74_9FLOR</name>
<keyword evidence="3" id="KW-0653">Protein transport</keyword>
<dbReference type="InterPro" id="IPR016024">
    <property type="entry name" value="ARM-type_fold"/>
</dbReference>
<evidence type="ECO:0000256" key="3">
    <source>
        <dbReference type="ARBA" id="ARBA00022927"/>
    </source>
</evidence>
<gene>
    <name evidence="4" type="ORF">BWQ96_03439</name>
</gene>
<evidence type="ECO:0000256" key="1">
    <source>
        <dbReference type="ARBA" id="ARBA00004496"/>
    </source>
</evidence>
<dbReference type="OrthoDB" id="760868at2759"/>
<dbReference type="GO" id="GO:0005829">
    <property type="term" value="C:cytosol"/>
    <property type="evidence" value="ECO:0007669"/>
    <property type="project" value="TreeGrafter"/>
</dbReference>
<dbReference type="AlphaFoldDB" id="A0A2V3IX74"/>
<protein>
    <submittedName>
        <fullName evidence="4">Importin beta-like SAD2</fullName>
    </submittedName>
</protein>
<comment type="caution">
    <text evidence="4">The sequence shown here is derived from an EMBL/GenBank/DDBJ whole genome shotgun (WGS) entry which is preliminary data.</text>
</comment>
<dbReference type="GO" id="GO:0005635">
    <property type="term" value="C:nuclear envelope"/>
    <property type="evidence" value="ECO:0007669"/>
    <property type="project" value="TreeGrafter"/>
</dbReference>
<dbReference type="PANTHER" id="PTHR10997:SF18">
    <property type="entry name" value="D-IMPORTIN 7_RANBP7"/>
    <property type="match status" value="1"/>
</dbReference>
<dbReference type="InterPro" id="IPR011989">
    <property type="entry name" value="ARM-like"/>
</dbReference>
<dbReference type="SUPFAM" id="SSF48371">
    <property type="entry name" value="ARM repeat"/>
    <property type="match status" value="1"/>
</dbReference>
<dbReference type="Proteomes" id="UP000247409">
    <property type="component" value="Unassembled WGS sequence"/>
</dbReference>
<dbReference type="PANTHER" id="PTHR10997">
    <property type="entry name" value="IMPORTIN-7, 8, 11"/>
    <property type="match status" value="1"/>
</dbReference>
<comment type="subcellular location">
    <subcellularLocation>
        <location evidence="1">Cytoplasm</location>
    </subcellularLocation>
</comment>